<evidence type="ECO:0000313" key="3">
    <source>
        <dbReference type="Proteomes" id="UP000462212"/>
    </source>
</evidence>
<keyword evidence="3" id="KW-1185">Reference proteome</keyword>
<dbReference type="GO" id="GO:0004525">
    <property type="term" value="F:ribonuclease III activity"/>
    <property type="evidence" value="ECO:0007669"/>
    <property type="project" value="InterPro"/>
</dbReference>
<protein>
    <submittedName>
        <fullName evidence="2">Ribonuclease</fullName>
    </submittedName>
</protein>
<dbReference type="GO" id="GO:0006396">
    <property type="term" value="P:RNA processing"/>
    <property type="evidence" value="ECO:0007669"/>
    <property type="project" value="InterPro"/>
</dbReference>
<proteinExistence type="predicted"/>
<organism evidence="2 3">
    <name type="scientific">Lachnellula subtilissima</name>
    <dbReference type="NCBI Taxonomy" id="602034"/>
    <lineage>
        <taxon>Eukaryota</taxon>
        <taxon>Fungi</taxon>
        <taxon>Dikarya</taxon>
        <taxon>Ascomycota</taxon>
        <taxon>Pezizomycotina</taxon>
        <taxon>Leotiomycetes</taxon>
        <taxon>Helotiales</taxon>
        <taxon>Lachnaceae</taxon>
        <taxon>Lachnellula</taxon>
    </lineage>
</organism>
<dbReference type="SUPFAM" id="SSF69065">
    <property type="entry name" value="RNase III domain-like"/>
    <property type="match status" value="1"/>
</dbReference>
<evidence type="ECO:0000313" key="2">
    <source>
        <dbReference type="EMBL" id="TVY33968.1"/>
    </source>
</evidence>
<comment type="caution">
    <text evidence="2">The sequence shown here is derived from an EMBL/GenBank/DDBJ whole genome shotgun (WGS) entry which is preliminary data.</text>
</comment>
<dbReference type="Gene3D" id="1.10.1520.10">
    <property type="entry name" value="Ribonuclease III domain"/>
    <property type="match status" value="1"/>
</dbReference>
<dbReference type="Proteomes" id="UP000462212">
    <property type="component" value="Unassembled WGS sequence"/>
</dbReference>
<feature type="domain" description="RNase III" evidence="1">
    <location>
        <begin position="13"/>
        <end position="132"/>
    </location>
</feature>
<dbReference type="EMBL" id="QGMJ01000713">
    <property type="protein sequence ID" value="TVY33968.1"/>
    <property type="molecule type" value="Genomic_DNA"/>
</dbReference>
<dbReference type="InterPro" id="IPR036389">
    <property type="entry name" value="RNase_III_sf"/>
</dbReference>
<gene>
    <name evidence="2" type="primary">rnc</name>
    <name evidence="2" type="ORF">LSUB1_G006703</name>
</gene>
<name>A0A8H8RGP2_9HELO</name>
<dbReference type="PROSITE" id="PS50142">
    <property type="entry name" value="RNASE_3_2"/>
    <property type="match status" value="1"/>
</dbReference>
<evidence type="ECO:0000259" key="1">
    <source>
        <dbReference type="PROSITE" id="PS50142"/>
    </source>
</evidence>
<sequence>MAIMIIKSKAVVVPEVERIINYQCKNPELCWEALQGKQPGKYPEGNKRLAMIGDKSMAHAQLKKWYSSGTSTEAGTTIVCTLGANSHLIMRGKQLGLDKFINPSPSQKGFVNDSLVADTVEALIGAVEMDGATKEELEEVMKRLGVL</sequence>
<dbReference type="OrthoDB" id="67027at2759"/>
<dbReference type="AlphaFoldDB" id="A0A8H8RGP2"/>
<dbReference type="InterPro" id="IPR000999">
    <property type="entry name" value="RNase_III_dom"/>
</dbReference>
<reference evidence="2 3" key="1">
    <citation type="submission" date="2018-05" db="EMBL/GenBank/DDBJ databases">
        <title>Genome sequencing and assembly of the regulated plant pathogen Lachnellula willkommii and related sister species for the development of diagnostic species identification markers.</title>
        <authorList>
            <person name="Giroux E."/>
            <person name="Bilodeau G."/>
        </authorList>
    </citation>
    <scope>NUCLEOTIDE SEQUENCE [LARGE SCALE GENOMIC DNA]</scope>
    <source>
        <strain evidence="2 3">CBS 197.66</strain>
    </source>
</reference>
<accession>A0A8H8RGP2</accession>